<reference evidence="11" key="1">
    <citation type="journal article" date="2020" name="Nat. Ecol. Evol.">
        <title>Deeply conserved synteny resolves early events in vertebrate evolution.</title>
        <authorList>
            <person name="Simakov O."/>
            <person name="Marletaz F."/>
            <person name="Yue J.X."/>
            <person name="O'Connell B."/>
            <person name="Jenkins J."/>
            <person name="Brandt A."/>
            <person name="Calef R."/>
            <person name="Tung C.H."/>
            <person name="Huang T.K."/>
            <person name="Schmutz J."/>
            <person name="Satoh N."/>
            <person name="Yu J.K."/>
            <person name="Putnam N.H."/>
            <person name="Green R.E."/>
            <person name="Rokhsar D.S."/>
        </authorList>
    </citation>
    <scope>NUCLEOTIDE SEQUENCE [LARGE SCALE GENOMIC DNA]</scope>
    <source>
        <strain evidence="11">S238N-H82</strain>
    </source>
</reference>
<keyword evidence="11" id="KW-1185">Reference proteome</keyword>
<dbReference type="Proteomes" id="UP000001554">
    <property type="component" value="Chromosome 16"/>
</dbReference>
<feature type="region of interest" description="Disordered" evidence="10">
    <location>
        <begin position="171"/>
        <end position="194"/>
    </location>
</feature>
<dbReference type="GO" id="GO:0005813">
    <property type="term" value="C:centrosome"/>
    <property type="evidence" value="ECO:0007669"/>
    <property type="project" value="UniProtKB-SubCell"/>
</dbReference>
<comment type="function">
    <text evidence="8">Plays a role in the organization of both preexisting and nascent microtubules in interphase cells. During mitosis, required for the organization and orientation of the mitotic spindle.</text>
</comment>
<comment type="subunit">
    <text evidence="2">Directly interacts with tubulin-gamma; this interaction determines centrosomal localization.</text>
</comment>
<dbReference type="AlphaFoldDB" id="A0A9J7HDZ2"/>
<protein>
    <recommendedName>
        <fullName evidence="3">Centrosomal protein of 70 kDa</fullName>
    </recommendedName>
</protein>
<evidence type="ECO:0000256" key="9">
    <source>
        <dbReference type="SAM" id="Coils"/>
    </source>
</evidence>
<evidence type="ECO:0000256" key="5">
    <source>
        <dbReference type="ARBA" id="ARBA00022803"/>
    </source>
</evidence>
<name>A0A9J7HDZ2_BRAFL</name>
<evidence type="ECO:0000313" key="12">
    <source>
        <dbReference type="RefSeq" id="XP_035657736.1"/>
    </source>
</evidence>
<evidence type="ECO:0000256" key="10">
    <source>
        <dbReference type="SAM" id="MobiDB-lite"/>
    </source>
</evidence>
<feature type="region of interest" description="Disordered" evidence="10">
    <location>
        <begin position="284"/>
        <end position="303"/>
    </location>
</feature>
<keyword evidence="4" id="KW-0963">Cytoplasm</keyword>
<dbReference type="GO" id="GO:0060271">
    <property type="term" value="P:cilium assembly"/>
    <property type="evidence" value="ECO:0000318"/>
    <property type="project" value="GO_Central"/>
</dbReference>
<keyword evidence="6 9" id="KW-0175">Coiled coil</keyword>
<dbReference type="KEGG" id="bfo:118403239"/>
<comment type="subcellular location">
    <subcellularLocation>
        <location evidence="1">Cytoplasm</location>
        <location evidence="1">Cytoskeleton</location>
        <location evidence="1">Microtubule organizing center</location>
        <location evidence="1">Centrosome</location>
    </subcellularLocation>
</comment>
<evidence type="ECO:0000256" key="6">
    <source>
        <dbReference type="ARBA" id="ARBA00023054"/>
    </source>
</evidence>
<dbReference type="GO" id="GO:0070507">
    <property type="term" value="P:regulation of microtubule cytoskeleton organization"/>
    <property type="evidence" value="ECO:0007669"/>
    <property type="project" value="InterPro"/>
</dbReference>
<reference evidence="12" key="2">
    <citation type="submission" date="2025-08" db="UniProtKB">
        <authorList>
            <consortium name="RefSeq"/>
        </authorList>
    </citation>
    <scope>IDENTIFICATION</scope>
    <source>
        <strain evidence="12">S238N-H82</strain>
        <tissue evidence="12">Testes</tissue>
    </source>
</reference>
<dbReference type="GO" id="GO:0005815">
    <property type="term" value="C:microtubule organizing center"/>
    <property type="evidence" value="ECO:0000318"/>
    <property type="project" value="GO_Central"/>
</dbReference>
<evidence type="ECO:0000256" key="3">
    <source>
        <dbReference type="ARBA" id="ARBA00018408"/>
    </source>
</evidence>
<organism evidence="11 12">
    <name type="scientific">Branchiostoma floridae</name>
    <name type="common">Florida lancelet</name>
    <name type="synonym">Amphioxus</name>
    <dbReference type="NCBI Taxonomy" id="7739"/>
    <lineage>
        <taxon>Eukaryota</taxon>
        <taxon>Metazoa</taxon>
        <taxon>Chordata</taxon>
        <taxon>Cephalochordata</taxon>
        <taxon>Leptocardii</taxon>
        <taxon>Amphioxiformes</taxon>
        <taxon>Branchiostomatidae</taxon>
        <taxon>Branchiostoma</taxon>
    </lineage>
</organism>
<keyword evidence="5" id="KW-0802">TPR repeat</keyword>
<gene>
    <name evidence="12" type="primary">LOC118403239</name>
</gene>
<evidence type="ECO:0000313" key="11">
    <source>
        <dbReference type="Proteomes" id="UP000001554"/>
    </source>
</evidence>
<dbReference type="InterPro" id="IPR037692">
    <property type="entry name" value="CEP70"/>
</dbReference>
<feature type="coiled-coil region" evidence="9">
    <location>
        <begin position="91"/>
        <end position="164"/>
    </location>
</feature>
<sequence length="599" mass="68227">METPWSEVNLLLKEHGLPVIVPVQPGHGALSADVTVLDRATAQSLRDSLKSLIQDCDRRQVLIQDLILTNNQLKEKTGRTSTAAAEPSQQLQQLQQQLMESQAMAKTLDRKKTEKERQHRSEVQLLQDNQETLVQRCRELETTVQEQRQRIHRMKAKIKLAVQEEEKRLQTRADEIEDPQQQATSTRGVGGEKEEDVTADILRPADNPDFDATVNYKALLKSYEAQLEEKQKQVEQVTAENRLLQVQINQLQEELNTRPQQKELQYVQHRLTKAEKLLAQNNLSLSNRRRRHKKEDSQSLSTDVSDIPHLPIDVCRQWLEAFASRLKVDDLQEGLRHIRALENTADRVSGLEKFADEVKSIVEDKRAPVLEMRQTGHSHAAWCEKSYRNVLPKLKIWLHNLAGMKHLQASVTQLAGQVVPWDTSFQTVPEGEACPSTADIARNINEMTKKVRQAPHIKGTEEAPSAAVLQTMVGHFQKLFDVPKLSGVYVRMNQVYSRLGEMQNMMNSVREALKLDKSASCQTVVDRVVDLCEAHSSTTAQQLYSLLHTSSLDSVLDRLQQYDKFFPAFNHLVQQLQGILEIDNMEHIVPAVRALKLLS</sequence>
<dbReference type="RefSeq" id="XP_035657736.1">
    <property type="nucleotide sequence ID" value="XM_035801843.1"/>
</dbReference>
<feature type="coiled-coil region" evidence="9">
    <location>
        <begin position="213"/>
        <end position="254"/>
    </location>
</feature>
<evidence type="ECO:0000256" key="7">
    <source>
        <dbReference type="ARBA" id="ARBA00023212"/>
    </source>
</evidence>
<accession>A0A9J7HDZ2</accession>
<evidence type="ECO:0000256" key="8">
    <source>
        <dbReference type="ARBA" id="ARBA00025273"/>
    </source>
</evidence>
<keyword evidence="7" id="KW-0206">Cytoskeleton</keyword>
<dbReference type="GO" id="GO:0043015">
    <property type="term" value="F:gamma-tubulin binding"/>
    <property type="evidence" value="ECO:0007669"/>
    <property type="project" value="InterPro"/>
</dbReference>
<evidence type="ECO:0000256" key="2">
    <source>
        <dbReference type="ARBA" id="ARBA00011832"/>
    </source>
</evidence>
<dbReference type="PANTHER" id="PTHR14594">
    <property type="entry name" value="CENTROSOMAL PROTEIN OF 70 KDA"/>
    <property type="match status" value="1"/>
</dbReference>
<dbReference type="GeneID" id="118403239"/>
<dbReference type="OrthoDB" id="2020926at2759"/>
<dbReference type="PANTHER" id="PTHR14594:SF1">
    <property type="entry name" value="CENTROSOMAL PROTEIN OF 70 KDA"/>
    <property type="match status" value="1"/>
</dbReference>
<evidence type="ECO:0000256" key="1">
    <source>
        <dbReference type="ARBA" id="ARBA00004300"/>
    </source>
</evidence>
<evidence type="ECO:0000256" key="4">
    <source>
        <dbReference type="ARBA" id="ARBA00022490"/>
    </source>
</evidence>
<dbReference type="OMA" id="ACQQYLQ"/>
<proteinExistence type="predicted"/>